<dbReference type="EMBL" id="AAFI02000013">
    <property type="protein sequence ID" value="EAL69650.1"/>
    <property type="molecule type" value="Genomic_DNA"/>
</dbReference>
<dbReference type="PaxDb" id="44689-DDB0202529"/>
<keyword evidence="1" id="KW-0732">Signal</keyword>
<name>Q553I2_DICDI</name>
<dbReference type="dictyBase" id="DDB_G0275799"/>
<feature type="signal peptide" evidence="1">
    <location>
        <begin position="1"/>
        <end position="20"/>
    </location>
</feature>
<dbReference type="GeneID" id="8620017"/>
<dbReference type="RefSeq" id="XP_643431.1">
    <property type="nucleotide sequence ID" value="XM_638339.1"/>
</dbReference>
<organism evidence="2 3">
    <name type="scientific">Dictyostelium discoideum</name>
    <name type="common">Social amoeba</name>
    <dbReference type="NCBI Taxonomy" id="44689"/>
    <lineage>
        <taxon>Eukaryota</taxon>
        <taxon>Amoebozoa</taxon>
        <taxon>Evosea</taxon>
        <taxon>Eumycetozoa</taxon>
        <taxon>Dictyostelia</taxon>
        <taxon>Dictyosteliales</taxon>
        <taxon>Dictyosteliaceae</taxon>
        <taxon>Dictyostelium</taxon>
    </lineage>
</organism>
<evidence type="ECO:0000313" key="3">
    <source>
        <dbReference type="Proteomes" id="UP000002195"/>
    </source>
</evidence>
<gene>
    <name evidence="2" type="ORF">DDB_G0275799</name>
</gene>
<dbReference type="Proteomes" id="UP000002195">
    <property type="component" value="Unassembled WGS sequence"/>
</dbReference>
<dbReference type="PANTHER" id="PTHR33714:SF3">
    <property type="entry name" value="COUNTING FACTOR-ASSOCIATED PROTEIN A-RELATED"/>
    <property type="match status" value="1"/>
</dbReference>
<reference evidence="2 3" key="1">
    <citation type="journal article" date="2005" name="Nature">
        <title>The genome of the social amoeba Dictyostelium discoideum.</title>
        <authorList>
            <consortium name="The Dictyostelium discoideum Sequencing Consortium"/>
            <person name="Eichinger L."/>
            <person name="Pachebat J.A."/>
            <person name="Glockner G."/>
            <person name="Rajandream M.A."/>
            <person name="Sucgang R."/>
            <person name="Berriman M."/>
            <person name="Song J."/>
            <person name="Olsen R."/>
            <person name="Szafranski K."/>
            <person name="Xu Q."/>
            <person name="Tunggal B."/>
            <person name="Kummerfeld S."/>
            <person name="Madera M."/>
            <person name="Konfortov B.A."/>
            <person name="Rivero F."/>
            <person name="Bankier A.T."/>
            <person name="Lehmann R."/>
            <person name="Hamlin N."/>
            <person name="Davies R."/>
            <person name="Gaudet P."/>
            <person name="Fey P."/>
            <person name="Pilcher K."/>
            <person name="Chen G."/>
            <person name="Saunders D."/>
            <person name="Sodergren E."/>
            <person name="Davis P."/>
            <person name="Kerhornou A."/>
            <person name="Nie X."/>
            <person name="Hall N."/>
            <person name="Anjard C."/>
            <person name="Hemphill L."/>
            <person name="Bason N."/>
            <person name="Farbrother P."/>
            <person name="Desany B."/>
            <person name="Just E."/>
            <person name="Morio T."/>
            <person name="Rost R."/>
            <person name="Churcher C."/>
            <person name="Cooper J."/>
            <person name="Haydock S."/>
            <person name="van Driessche N."/>
            <person name="Cronin A."/>
            <person name="Goodhead I."/>
            <person name="Muzny D."/>
            <person name="Mourier T."/>
            <person name="Pain A."/>
            <person name="Lu M."/>
            <person name="Harper D."/>
            <person name="Lindsay R."/>
            <person name="Hauser H."/>
            <person name="James K."/>
            <person name="Quiles M."/>
            <person name="Madan Babu M."/>
            <person name="Saito T."/>
            <person name="Buchrieser C."/>
            <person name="Wardroper A."/>
            <person name="Felder M."/>
            <person name="Thangavelu M."/>
            <person name="Johnson D."/>
            <person name="Knights A."/>
            <person name="Loulseged H."/>
            <person name="Mungall K."/>
            <person name="Oliver K."/>
            <person name="Price C."/>
            <person name="Quail M.A."/>
            <person name="Urushihara H."/>
            <person name="Hernandez J."/>
            <person name="Rabbinowitsch E."/>
            <person name="Steffen D."/>
            <person name="Sanders M."/>
            <person name="Ma J."/>
            <person name="Kohara Y."/>
            <person name="Sharp S."/>
            <person name="Simmonds M."/>
            <person name="Spiegler S."/>
            <person name="Tivey A."/>
            <person name="Sugano S."/>
            <person name="White B."/>
            <person name="Walker D."/>
            <person name="Woodward J."/>
            <person name="Winckler T."/>
            <person name="Tanaka Y."/>
            <person name="Shaulsky G."/>
            <person name="Schleicher M."/>
            <person name="Weinstock G."/>
            <person name="Rosenthal A."/>
            <person name="Cox E.C."/>
            <person name="Chisholm R.L."/>
            <person name="Gibbs R."/>
            <person name="Loomis W.F."/>
            <person name="Platzer M."/>
            <person name="Kay R.R."/>
            <person name="Williams J."/>
            <person name="Dear P.H."/>
            <person name="Noegel A.A."/>
            <person name="Barrell B."/>
            <person name="Kuspa A."/>
        </authorList>
    </citation>
    <scope>NUCLEOTIDE SEQUENCE [LARGE SCALE GENOMIC DNA]</scope>
    <source>
        <strain evidence="2 3">AX4</strain>
    </source>
</reference>
<proteinExistence type="predicted"/>
<feature type="chain" id="PRO_5004250480" description="Transmembrane protein" evidence="1">
    <location>
        <begin position="21"/>
        <end position="192"/>
    </location>
</feature>
<dbReference type="Pfam" id="PF11912">
    <property type="entry name" value="CfaA_B_C"/>
    <property type="match status" value="1"/>
</dbReference>
<accession>Q553I2</accession>
<keyword evidence="3" id="KW-1185">Reference proteome</keyword>
<dbReference type="InterPro" id="IPR021837">
    <property type="entry name" value="CfaA/B/C"/>
</dbReference>
<dbReference type="HOGENOM" id="CLU_1417531_0_0_1"/>
<dbReference type="InParanoid" id="Q553I2"/>
<comment type="caution">
    <text evidence="2">The sequence shown here is derived from an EMBL/GenBank/DDBJ whole genome shotgun (WGS) entry which is preliminary data.</text>
</comment>
<dbReference type="PhylomeDB" id="Q553I2"/>
<evidence type="ECO:0000313" key="2">
    <source>
        <dbReference type="EMBL" id="EAL69650.1"/>
    </source>
</evidence>
<evidence type="ECO:0000256" key="1">
    <source>
        <dbReference type="SAM" id="SignalP"/>
    </source>
</evidence>
<dbReference type="VEuPathDB" id="AmoebaDB:DDB_G0275799"/>
<dbReference type="AlphaFoldDB" id="Q553I2"/>
<protein>
    <recommendedName>
        <fullName evidence="4">Transmembrane protein</fullName>
    </recommendedName>
</protein>
<dbReference type="KEGG" id="ddi:DDB_G0275799"/>
<evidence type="ECO:0008006" key="4">
    <source>
        <dbReference type="Google" id="ProtNLM"/>
    </source>
</evidence>
<dbReference type="OMA" id="TIISESC"/>
<dbReference type="PANTHER" id="PTHR33714">
    <property type="entry name" value="COUNTING FACTOR-ASSOCIATED PROTEIN A-RELATED"/>
    <property type="match status" value="1"/>
</dbReference>
<sequence length="192" mass="21481">MKLLLQLLILAIIFTTLVNGQFVQLNYYNYQNDQSCNGEIISTTFNRESTCLDGTEYVCVGNEIQINYYKDANCTKGIFQQLTQENGVCQGALTFNCVDNYQFVDNSFITIISESCNDWKNTPNSILSNPLNKCIINPSENATIFTCTSDSITTSTYPSATNCNGTPSNFTLTLPECDTEITKDAYNYICNQ</sequence>